<evidence type="ECO:0000313" key="2">
    <source>
        <dbReference type="EMBL" id="HHK67645.1"/>
    </source>
</evidence>
<dbReference type="AlphaFoldDB" id="A0A7C5L6C0"/>
<proteinExistence type="predicted"/>
<protein>
    <submittedName>
        <fullName evidence="2">DUF996 domain-containing protein</fullName>
    </submittedName>
</protein>
<evidence type="ECO:0000256" key="1">
    <source>
        <dbReference type="SAM" id="Phobius"/>
    </source>
</evidence>
<sequence>MHQNESRSVSDLGQARVLGGVASILLVLGIVPSVDPMLGIVGFVLLLVSLKQISDIVQQPEIFKNALIATIVGIVGAVAAIVFGGAAIMSLFTNGFSQFDIVRTFVSILLALVVVWVALVVSSMFLRKSLNLTANVLGIGLFRTAGLLILIGAILTIILVER</sequence>
<reference evidence="2" key="1">
    <citation type="journal article" date="2020" name="mSystems">
        <title>Genome- and Community-Level Interaction Insights into Carbon Utilization and Element Cycling Functions of Hydrothermarchaeota in Hydrothermal Sediment.</title>
        <authorList>
            <person name="Zhou Z."/>
            <person name="Liu Y."/>
            <person name="Xu W."/>
            <person name="Pan J."/>
            <person name="Luo Z.H."/>
            <person name="Li M."/>
        </authorList>
    </citation>
    <scope>NUCLEOTIDE SEQUENCE [LARGE SCALE GENOMIC DNA]</scope>
    <source>
        <strain evidence="2">SpSt-1056</strain>
    </source>
</reference>
<dbReference type="EMBL" id="DRWN01000009">
    <property type="protein sequence ID" value="HHK67645.1"/>
    <property type="molecule type" value="Genomic_DNA"/>
</dbReference>
<name>A0A7C5L6C0_CALS0</name>
<gene>
    <name evidence="2" type="ORF">ENM11_00615</name>
</gene>
<dbReference type="InterPro" id="IPR010397">
    <property type="entry name" value="DUF996"/>
</dbReference>
<feature type="transmembrane region" description="Helical" evidence="1">
    <location>
        <begin position="104"/>
        <end position="126"/>
    </location>
</feature>
<organism evidence="2">
    <name type="scientific">Caldiarchaeum subterraneum</name>
    <dbReference type="NCBI Taxonomy" id="311458"/>
    <lineage>
        <taxon>Archaea</taxon>
        <taxon>Nitrososphaerota</taxon>
        <taxon>Candidatus Caldarchaeales</taxon>
        <taxon>Candidatus Caldarchaeaceae</taxon>
        <taxon>Candidatus Caldarchaeum</taxon>
    </lineage>
</organism>
<keyword evidence="1" id="KW-1133">Transmembrane helix</keyword>
<comment type="caution">
    <text evidence="2">The sequence shown here is derived from an EMBL/GenBank/DDBJ whole genome shotgun (WGS) entry which is preliminary data.</text>
</comment>
<accession>A0A7C5L6C0</accession>
<keyword evidence="1" id="KW-0812">Transmembrane</keyword>
<feature type="transmembrane region" description="Helical" evidence="1">
    <location>
        <begin position="138"/>
        <end position="160"/>
    </location>
</feature>
<feature type="transmembrane region" description="Helical" evidence="1">
    <location>
        <begin position="66"/>
        <end position="92"/>
    </location>
</feature>
<keyword evidence="1" id="KW-0472">Membrane</keyword>
<dbReference type="Pfam" id="PF06195">
    <property type="entry name" value="DUF996"/>
    <property type="match status" value="1"/>
</dbReference>